<proteinExistence type="predicted"/>
<dbReference type="SUPFAM" id="SSF53850">
    <property type="entry name" value="Periplasmic binding protein-like II"/>
    <property type="match status" value="1"/>
</dbReference>
<evidence type="ECO:0000313" key="1">
    <source>
        <dbReference type="EMBL" id="MBM6876539.1"/>
    </source>
</evidence>
<dbReference type="Proteomes" id="UP000728968">
    <property type="component" value="Unassembled WGS sequence"/>
</dbReference>
<evidence type="ECO:0000313" key="2">
    <source>
        <dbReference type="Proteomes" id="UP000728968"/>
    </source>
</evidence>
<keyword evidence="2" id="KW-1185">Reference proteome</keyword>
<gene>
    <name evidence="1" type="ORF">H6A04_13200</name>
</gene>
<sequence>ETKLAEQINQAILKLDNDGTYLQILQKYFPDKVEKYQLNSKLNSHFPKEAVETVKE</sequence>
<protein>
    <recommendedName>
        <fullName evidence="3">Amino acid ABC transporter substrate-binding protein</fullName>
    </recommendedName>
</protein>
<feature type="non-terminal residue" evidence="1">
    <location>
        <position position="1"/>
    </location>
</feature>
<comment type="caution">
    <text evidence="1">The sequence shown here is derived from an EMBL/GenBank/DDBJ whole genome shotgun (WGS) entry which is preliminary data.</text>
</comment>
<dbReference type="EMBL" id="JACJLT010000526">
    <property type="protein sequence ID" value="MBM6876539.1"/>
    <property type="molecule type" value="Genomic_DNA"/>
</dbReference>
<accession>A0ABS2G526</accession>
<reference evidence="1 2" key="1">
    <citation type="journal article" date="2021" name="Sci. Rep.">
        <title>The distribution of antibiotic resistance genes in chicken gut microbiota commensals.</title>
        <authorList>
            <person name="Juricova H."/>
            <person name="Matiasovicova J."/>
            <person name="Kubasova T."/>
            <person name="Cejkova D."/>
            <person name="Rychlik I."/>
        </authorList>
    </citation>
    <scope>NUCLEOTIDE SEQUENCE [LARGE SCALE GENOMIC DNA]</scope>
    <source>
        <strain evidence="1 2">An425</strain>
    </source>
</reference>
<dbReference type="Gene3D" id="3.40.190.10">
    <property type="entry name" value="Periplasmic binding protein-like II"/>
    <property type="match status" value="1"/>
</dbReference>
<name>A0ABS2G526_FUSMR</name>
<evidence type="ECO:0008006" key="3">
    <source>
        <dbReference type="Google" id="ProtNLM"/>
    </source>
</evidence>
<organism evidence="1 2">
    <name type="scientific">Fusobacterium mortiferum</name>
    <dbReference type="NCBI Taxonomy" id="850"/>
    <lineage>
        <taxon>Bacteria</taxon>
        <taxon>Fusobacteriati</taxon>
        <taxon>Fusobacteriota</taxon>
        <taxon>Fusobacteriia</taxon>
        <taxon>Fusobacteriales</taxon>
        <taxon>Fusobacteriaceae</taxon>
        <taxon>Fusobacterium</taxon>
    </lineage>
</organism>